<comment type="caution">
    <text evidence="1">The sequence shown here is derived from an EMBL/GenBank/DDBJ whole genome shotgun (WGS) entry which is preliminary data.</text>
</comment>
<keyword evidence="2" id="KW-1185">Reference proteome</keyword>
<reference evidence="1" key="1">
    <citation type="journal article" date="2020" name="Cell">
        <title>Large-Scale Comparative Analyses of Tick Genomes Elucidate Their Genetic Diversity and Vector Capacities.</title>
        <authorList>
            <consortium name="Tick Genome and Microbiome Consortium (TIGMIC)"/>
            <person name="Jia N."/>
            <person name="Wang J."/>
            <person name="Shi W."/>
            <person name="Du L."/>
            <person name="Sun Y."/>
            <person name="Zhan W."/>
            <person name="Jiang J.F."/>
            <person name="Wang Q."/>
            <person name="Zhang B."/>
            <person name="Ji P."/>
            <person name="Bell-Sakyi L."/>
            <person name="Cui X.M."/>
            <person name="Yuan T.T."/>
            <person name="Jiang B.G."/>
            <person name="Yang W.F."/>
            <person name="Lam T.T."/>
            <person name="Chang Q.C."/>
            <person name="Ding S.J."/>
            <person name="Wang X.J."/>
            <person name="Zhu J.G."/>
            <person name="Ruan X.D."/>
            <person name="Zhao L."/>
            <person name="Wei J.T."/>
            <person name="Ye R.Z."/>
            <person name="Que T.C."/>
            <person name="Du C.H."/>
            <person name="Zhou Y.H."/>
            <person name="Cheng J.X."/>
            <person name="Dai P.F."/>
            <person name="Guo W.B."/>
            <person name="Han X.H."/>
            <person name="Huang E.J."/>
            <person name="Li L.F."/>
            <person name="Wei W."/>
            <person name="Gao Y.C."/>
            <person name="Liu J.Z."/>
            <person name="Shao H.Z."/>
            <person name="Wang X."/>
            <person name="Wang C.C."/>
            <person name="Yang T.C."/>
            <person name="Huo Q.B."/>
            <person name="Li W."/>
            <person name="Chen H.Y."/>
            <person name="Chen S.E."/>
            <person name="Zhou L.G."/>
            <person name="Ni X.B."/>
            <person name="Tian J.H."/>
            <person name="Sheng Y."/>
            <person name="Liu T."/>
            <person name="Pan Y.S."/>
            <person name="Xia L.Y."/>
            <person name="Li J."/>
            <person name="Zhao F."/>
            <person name="Cao W.C."/>
        </authorList>
    </citation>
    <scope>NUCLEOTIDE SEQUENCE</scope>
    <source>
        <strain evidence="1">Rmic-2018</strain>
    </source>
</reference>
<accession>A0A9J6CY98</accession>
<dbReference type="EMBL" id="JABSTU010004734">
    <property type="protein sequence ID" value="KAH7957929.1"/>
    <property type="molecule type" value="Genomic_DNA"/>
</dbReference>
<proteinExistence type="predicted"/>
<name>A0A9J6CY98_RHIMP</name>
<gene>
    <name evidence="1" type="ORF">HPB51_028086</name>
</gene>
<reference evidence="1" key="2">
    <citation type="submission" date="2021-09" db="EMBL/GenBank/DDBJ databases">
        <authorList>
            <person name="Jia N."/>
            <person name="Wang J."/>
            <person name="Shi W."/>
            <person name="Du L."/>
            <person name="Sun Y."/>
            <person name="Zhan W."/>
            <person name="Jiang J."/>
            <person name="Wang Q."/>
            <person name="Zhang B."/>
            <person name="Ji P."/>
            <person name="Sakyi L.B."/>
            <person name="Cui X."/>
            <person name="Yuan T."/>
            <person name="Jiang B."/>
            <person name="Yang W."/>
            <person name="Lam T.T.-Y."/>
            <person name="Chang Q."/>
            <person name="Ding S."/>
            <person name="Wang X."/>
            <person name="Zhu J."/>
            <person name="Ruan X."/>
            <person name="Zhao L."/>
            <person name="Wei J."/>
            <person name="Que T."/>
            <person name="Du C."/>
            <person name="Cheng J."/>
            <person name="Dai P."/>
            <person name="Han X."/>
            <person name="Huang E."/>
            <person name="Gao Y."/>
            <person name="Liu J."/>
            <person name="Shao H."/>
            <person name="Ye R."/>
            <person name="Li L."/>
            <person name="Wei W."/>
            <person name="Wang X."/>
            <person name="Wang C."/>
            <person name="Huo Q."/>
            <person name="Li W."/>
            <person name="Guo W."/>
            <person name="Chen H."/>
            <person name="Chen S."/>
            <person name="Zhou L."/>
            <person name="Zhou L."/>
            <person name="Ni X."/>
            <person name="Tian J."/>
            <person name="Zhou Y."/>
            <person name="Sheng Y."/>
            <person name="Liu T."/>
            <person name="Pan Y."/>
            <person name="Xia L."/>
            <person name="Li J."/>
            <person name="Zhao F."/>
            <person name="Cao W."/>
        </authorList>
    </citation>
    <scope>NUCLEOTIDE SEQUENCE</scope>
    <source>
        <strain evidence="1">Rmic-2018</strain>
        <tissue evidence="1">Larvae</tissue>
    </source>
</reference>
<dbReference type="Proteomes" id="UP000821866">
    <property type="component" value="Unassembled WGS sequence"/>
</dbReference>
<protein>
    <submittedName>
        <fullName evidence="1">Uncharacterized protein</fullName>
    </submittedName>
</protein>
<evidence type="ECO:0000313" key="2">
    <source>
        <dbReference type="Proteomes" id="UP000821866"/>
    </source>
</evidence>
<dbReference type="VEuPathDB" id="VectorBase:LOC119167944"/>
<sequence length="155" mass="17305">MAENMGGAAGLATSSKRAALLLLHVSDSSESQSSSSNTSHSSNSYSGAEACAYERAFDNIFRVPAKRPKVIRFVEDVIQQYLDHEFRRHFRLTRPVAEKFIAEFAASSMCPSTTHGGVLAKSAETLFVRGRPERIVLKYFVECFVQQHRKHRHAS</sequence>
<dbReference type="AlphaFoldDB" id="A0A9J6CY98"/>
<evidence type="ECO:0000313" key="1">
    <source>
        <dbReference type="EMBL" id="KAH7957929.1"/>
    </source>
</evidence>
<organism evidence="1 2">
    <name type="scientific">Rhipicephalus microplus</name>
    <name type="common">Cattle tick</name>
    <name type="synonym">Boophilus microplus</name>
    <dbReference type="NCBI Taxonomy" id="6941"/>
    <lineage>
        <taxon>Eukaryota</taxon>
        <taxon>Metazoa</taxon>
        <taxon>Ecdysozoa</taxon>
        <taxon>Arthropoda</taxon>
        <taxon>Chelicerata</taxon>
        <taxon>Arachnida</taxon>
        <taxon>Acari</taxon>
        <taxon>Parasitiformes</taxon>
        <taxon>Ixodida</taxon>
        <taxon>Ixodoidea</taxon>
        <taxon>Ixodidae</taxon>
        <taxon>Rhipicephalinae</taxon>
        <taxon>Rhipicephalus</taxon>
        <taxon>Boophilus</taxon>
    </lineage>
</organism>